<evidence type="ECO:0000313" key="4">
    <source>
        <dbReference type="Proteomes" id="UP001470230"/>
    </source>
</evidence>
<reference evidence="3 4" key="1">
    <citation type="submission" date="2024-04" db="EMBL/GenBank/DDBJ databases">
        <title>Tritrichomonas musculus Genome.</title>
        <authorList>
            <person name="Alves-Ferreira E."/>
            <person name="Grigg M."/>
            <person name="Lorenzi H."/>
            <person name="Galac M."/>
        </authorList>
    </citation>
    <scope>NUCLEOTIDE SEQUENCE [LARGE SCALE GENOMIC DNA]</scope>
    <source>
        <strain evidence="3 4">EAF2021</strain>
    </source>
</reference>
<keyword evidence="4" id="KW-1185">Reference proteome</keyword>
<dbReference type="NCBIfam" id="TIGR00231">
    <property type="entry name" value="small_GTP"/>
    <property type="match status" value="1"/>
</dbReference>
<dbReference type="PANTHER" id="PTHR47978">
    <property type="match status" value="1"/>
</dbReference>
<gene>
    <name evidence="3" type="ORF">M9Y10_011368</name>
</gene>
<evidence type="ECO:0000256" key="1">
    <source>
        <dbReference type="ARBA" id="ARBA00022741"/>
    </source>
</evidence>
<proteinExistence type="predicted"/>
<dbReference type="Proteomes" id="UP001470230">
    <property type="component" value="Unassembled WGS sequence"/>
</dbReference>
<dbReference type="Gene3D" id="3.40.50.300">
    <property type="entry name" value="P-loop containing nucleotide triphosphate hydrolases"/>
    <property type="match status" value="1"/>
</dbReference>
<dbReference type="InterPro" id="IPR027417">
    <property type="entry name" value="P-loop_NTPase"/>
</dbReference>
<dbReference type="Pfam" id="PF00071">
    <property type="entry name" value="Ras"/>
    <property type="match status" value="1"/>
</dbReference>
<dbReference type="EMBL" id="JAPFFF010000017">
    <property type="protein sequence ID" value="KAK8863679.1"/>
    <property type="molecule type" value="Genomic_DNA"/>
</dbReference>
<evidence type="ECO:0000313" key="3">
    <source>
        <dbReference type="EMBL" id="KAK8863679.1"/>
    </source>
</evidence>
<dbReference type="PRINTS" id="PR00449">
    <property type="entry name" value="RASTRNSFRMNG"/>
</dbReference>
<name>A0ABR2IKA5_9EUKA</name>
<dbReference type="PROSITE" id="PS51419">
    <property type="entry name" value="RAB"/>
    <property type="match status" value="1"/>
</dbReference>
<dbReference type="SMART" id="SM00175">
    <property type="entry name" value="RAB"/>
    <property type="match status" value="1"/>
</dbReference>
<dbReference type="InterPro" id="IPR005225">
    <property type="entry name" value="Small_GTP-bd"/>
</dbReference>
<dbReference type="SUPFAM" id="SSF52540">
    <property type="entry name" value="P-loop containing nucleoside triphosphate hydrolases"/>
    <property type="match status" value="1"/>
</dbReference>
<feature type="region of interest" description="Disordered" evidence="2">
    <location>
        <begin position="174"/>
        <end position="200"/>
    </location>
</feature>
<keyword evidence="1" id="KW-0547">Nucleotide-binding</keyword>
<sequence>MTELKNKIVILGDSGVGKTSLITQWIKGQFNENQNPTIGAGYFEKRVEINDEEQKVQIWDTAGEERFQAMAPIYSQNSIGALIVFDLTRKDTMQHIPNWIKCLELNGNIPIVIAGNKSDLEETRQVSSDEALEYTNNLGHQFFETCANNGSGVDDAFTQIVNLAFEYKESIKNTQTEEQPGHIVDPDQNQNQESNRHYCC</sequence>
<dbReference type="SMART" id="SM00174">
    <property type="entry name" value="RHO"/>
    <property type="match status" value="1"/>
</dbReference>
<accession>A0ABR2IKA5</accession>
<dbReference type="SMART" id="SM00176">
    <property type="entry name" value="RAN"/>
    <property type="match status" value="1"/>
</dbReference>
<dbReference type="CDD" id="cd00154">
    <property type="entry name" value="Rab"/>
    <property type="match status" value="1"/>
</dbReference>
<dbReference type="InterPro" id="IPR001806">
    <property type="entry name" value="Small_GTPase"/>
</dbReference>
<comment type="caution">
    <text evidence="3">The sequence shown here is derived from an EMBL/GenBank/DDBJ whole genome shotgun (WGS) entry which is preliminary data.</text>
</comment>
<organism evidence="3 4">
    <name type="scientific">Tritrichomonas musculus</name>
    <dbReference type="NCBI Taxonomy" id="1915356"/>
    <lineage>
        <taxon>Eukaryota</taxon>
        <taxon>Metamonada</taxon>
        <taxon>Parabasalia</taxon>
        <taxon>Tritrichomonadida</taxon>
        <taxon>Tritrichomonadidae</taxon>
        <taxon>Tritrichomonas</taxon>
    </lineage>
</organism>
<dbReference type="PROSITE" id="PS51421">
    <property type="entry name" value="RAS"/>
    <property type="match status" value="1"/>
</dbReference>
<protein>
    <submittedName>
        <fullName evidence="3">Ras- protein Rab-22A</fullName>
    </submittedName>
</protein>
<dbReference type="SMART" id="SM00173">
    <property type="entry name" value="RAS"/>
    <property type="match status" value="1"/>
</dbReference>
<evidence type="ECO:0000256" key="2">
    <source>
        <dbReference type="SAM" id="MobiDB-lite"/>
    </source>
</evidence>